<name>A0AAN9KXX2_CANGL</name>
<reference evidence="1 2" key="1">
    <citation type="submission" date="2024-01" db="EMBL/GenBank/DDBJ databases">
        <title>The genomes of 5 underutilized Papilionoideae crops provide insights into root nodulation and disease resistanc.</title>
        <authorList>
            <person name="Jiang F."/>
        </authorList>
    </citation>
    <scope>NUCLEOTIDE SEQUENCE [LARGE SCALE GENOMIC DNA]</scope>
    <source>
        <strain evidence="1">LVBAO_FW01</strain>
        <tissue evidence="1">Leaves</tissue>
    </source>
</reference>
<dbReference type="AlphaFoldDB" id="A0AAN9KXX2"/>
<organism evidence="1 2">
    <name type="scientific">Canavalia gladiata</name>
    <name type="common">Sword bean</name>
    <name type="synonym">Dolichos gladiatus</name>
    <dbReference type="NCBI Taxonomy" id="3824"/>
    <lineage>
        <taxon>Eukaryota</taxon>
        <taxon>Viridiplantae</taxon>
        <taxon>Streptophyta</taxon>
        <taxon>Embryophyta</taxon>
        <taxon>Tracheophyta</taxon>
        <taxon>Spermatophyta</taxon>
        <taxon>Magnoliopsida</taxon>
        <taxon>eudicotyledons</taxon>
        <taxon>Gunneridae</taxon>
        <taxon>Pentapetalae</taxon>
        <taxon>rosids</taxon>
        <taxon>fabids</taxon>
        <taxon>Fabales</taxon>
        <taxon>Fabaceae</taxon>
        <taxon>Papilionoideae</taxon>
        <taxon>50 kb inversion clade</taxon>
        <taxon>NPAAA clade</taxon>
        <taxon>indigoferoid/millettioid clade</taxon>
        <taxon>Phaseoleae</taxon>
        <taxon>Canavalia</taxon>
    </lineage>
</organism>
<gene>
    <name evidence="1" type="ORF">VNO77_27468</name>
</gene>
<proteinExistence type="predicted"/>
<dbReference type="EMBL" id="JAYMYQ010000006">
    <property type="protein sequence ID" value="KAK7323964.1"/>
    <property type="molecule type" value="Genomic_DNA"/>
</dbReference>
<comment type="caution">
    <text evidence="1">The sequence shown here is derived from an EMBL/GenBank/DDBJ whole genome shotgun (WGS) entry which is preliminary data.</text>
</comment>
<keyword evidence="2" id="KW-1185">Reference proteome</keyword>
<accession>A0AAN9KXX2</accession>
<evidence type="ECO:0000313" key="2">
    <source>
        <dbReference type="Proteomes" id="UP001367508"/>
    </source>
</evidence>
<sequence length="197" mass="21835">MDAGGTADEAYGEVGGDMDLGHVKRDDVDISHKEVADLEGDDVDVPHIQVSDFEANDVDLIDVEGDDVEMVDVAMVHVEGIYAGSWDYFSNMRQRWPLPLRFYTMRDNNPTREYGEDTTQTLTKGIVSPDITELRDCPLRPSEILELGSNKSTIADASLGLVITDVTPDRAYKTSLCIGGRKPRLGGSYQEQEYQIC</sequence>
<dbReference type="Proteomes" id="UP001367508">
    <property type="component" value="Unassembled WGS sequence"/>
</dbReference>
<evidence type="ECO:0000313" key="1">
    <source>
        <dbReference type="EMBL" id="KAK7323964.1"/>
    </source>
</evidence>
<protein>
    <submittedName>
        <fullName evidence="1">Uncharacterized protein</fullName>
    </submittedName>
</protein>